<protein>
    <submittedName>
        <fullName evidence="6">Beta-ketoacyl-[acyl-carrier-protein] synthase family protein</fullName>
    </submittedName>
</protein>
<dbReference type="Gene3D" id="3.40.47.10">
    <property type="match status" value="2"/>
</dbReference>
<dbReference type="PROSITE" id="PS00606">
    <property type="entry name" value="KS3_1"/>
    <property type="match status" value="1"/>
</dbReference>
<dbReference type="InterPro" id="IPR014031">
    <property type="entry name" value="Ketoacyl_synth_C"/>
</dbReference>
<keyword evidence="2 4" id="KW-0808">Transferase</keyword>
<keyword evidence="3" id="KW-0012">Acyltransferase</keyword>
<dbReference type="Pfam" id="PF00109">
    <property type="entry name" value="ketoacyl-synt"/>
    <property type="match status" value="1"/>
</dbReference>
<comment type="caution">
    <text evidence="6">The sequence shown here is derived from an EMBL/GenBank/DDBJ whole genome shotgun (WGS) entry which is preliminary data.</text>
</comment>
<dbReference type="Proteomes" id="UP000788262">
    <property type="component" value="Unassembled WGS sequence"/>
</dbReference>
<evidence type="ECO:0000313" key="6">
    <source>
        <dbReference type="EMBL" id="MBN0044356.1"/>
    </source>
</evidence>
<dbReference type="NCBIfam" id="NF005589">
    <property type="entry name" value="PRK07314.1"/>
    <property type="match status" value="1"/>
</dbReference>
<dbReference type="PANTHER" id="PTHR11712:SF347">
    <property type="entry name" value="BETA KETOACYL-ACYL CARRIER PROTEIN SYNTHASE"/>
    <property type="match status" value="1"/>
</dbReference>
<dbReference type="InterPro" id="IPR000794">
    <property type="entry name" value="Beta-ketoacyl_synthase"/>
</dbReference>
<dbReference type="InterPro" id="IPR018201">
    <property type="entry name" value="Ketoacyl_synth_AS"/>
</dbReference>
<dbReference type="EMBL" id="JAFFZS010000005">
    <property type="protein sequence ID" value="MBN0044356.1"/>
    <property type="molecule type" value="Genomic_DNA"/>
</dbReference>
<dbReference type="PANTHER" id="PTHR11712">
    <property type="entry name" value="POLYKETIDE SYNTHASE-RELATED"/>
    <property type="match status" value="1"/>
</dbReference>
<dbReference type="CDD" id="cd00834">
    <property type="entry name" value="KAS_I_II"/>
    <property type="match status" value="1"/>
</dbReference>
<evidence type="ECO:0000256" key="2">
    <source>
        <dbReference type="ARBA" id="ARBA00022679"/>
    </source>
</evidence>
<evidence type="ECO:0000313" key="7">
    <source>
        <dbReference type="Proteomes" id="UP000788262"/>
    </source>
</evidence>
<comment type="similarity">
    <text evidence="1 4">Belongs to the thiolase-like superfamily. Beta-ketoacyl-ACP synthases family.</text>
</comment>
<sequence>MSRPATGAVAVTGIGLVTAAGLDTQTSWERVCSGRSTAATDPELAGLPVDFSCRVTGFDASALLGPGSSWRLDRFTQLAIVAARQAVADAGLDPESWDGTRVGVIVGNSLGGTQTWEQQHRRLLEETPKSVSPLLIPMGMSNMVAGHLAIDVKAMGPSMVTATACASGANAIGLARDLLRSGTCDVVLAGGAEAALTPAAVTGLARMGGLSGRREDPAAASRPFDAARDGFVAAEGAGILVLERAEDARARGAGVYADVIGFGASSDAHHATAPDPSGAGMERALRAALADAGVGTDEVDHVNAHGTSTPLNDVTEGRVLRRVLGRRPLVTSTKGVTGHTLAAAGAVEAAFTALALHHQLVPPTANLTDLDPEIDLDVAAGAAAGADLEVAVSTSLGFGGHNAALVLAAA</sequence>
<accession>A0ABS2VMP2</accession>
<keyword evidence="7" id="KW-1185">Reference proteome</keyword>
<evidence type="ECO:0000256" key="3">
    <source>
        <dbReference type="ARBA" id="ARBA00023315"/>
    </source>
</evidence>
<dbReference type="Pfam" id="PF02801">
    <property type="entry name" value="Ketoacyl-synt_C"/>
    <property type="match status" value="1"/>
</dbReference>
<evidence type="ECO:0000259" key="5">
    <source>
        <dbReference type="PROSITE" id="PS52004"/>
    </source>
</evidence>
<reference evidence="6 7" key="1">
    <citation type="submission" date="2021-02" db="EMBL/GenBank/DDBJ databases">
        <title>Whole genome sequencing of Streptomyces actuosus VRA1.</title>
        <authorList>
            <person name="Sen G."/>
            <person name="Sen A."/>
        </authorList>
    </citation>
    <scope>NUCLEOTIDE SEQUENCE [LARGE SCALE GENOMIC DNA]</scope>
    <source>
        <strain evidence="6 7">VRA1</strain>
    </source>
</reference>
<dbReference type="PROSITE" id="PS52004">
    <property type="entry name" value="KS3_2"/>
    <property type="match status" value="1"/>
</dbReference>
<evidence type="ECO:0000256" key="1">
    <source>
        <dbReference type="ARBA" id="ARBA00008467"/>
    </source>
</evidence>
<dbReference type="SUPFAM" id="SSF53901">
    <property type="entry name" value="Thiolase-like"/>
    <property type="match status" value="2"/>
</dbReference>
<dbReference type="SMART" id="SM00825">
    <property type="entry name" value="PKS_KS"/>
    <property type="match status" value="1"/>
</dbReference>
<gene>
    <name evidence="6" type="ORF">JS756_09575</name>
</gene>
<dbReference type="RefSeq" id="WP_205382577.1">
    <property type="nucleotide sequence ID" value="NZ_JAFFZS010000005.1"/>
</dbReference>
<feature type="domain" description="Ketosynthase family 3 (KS3)" evidence="5">
    <location>
        <begin position="6"/>
        <end position="409"/>
    </location>
</feature>
<dbReference type="InterPro" id="IPR016039">
    <property type="entry name" value="Thiolase-like"/>
</dbReference>
<organism evidence="6 7">
    <name type="scientific">Streptomyces actuosus</name>
    <dbReference type="NCBI Taxonomy" id="1885"/>
    <lineage>
        <taxon>Bacteria</taxon>
        <taxon>Bacillati</taxon>
        <taxon>Actinomycetota</taxon>
        <taxon>Actinomycetes</taxon>
        <taxon>Kitasatosporales</taxon>
        <taxon>Streptomycetaceae</taxon>
        <taxon>Streptomyces</taxon>
    </lineage>
</organism>
<dbReference type="InterPro" id="IPR014030">
    <property type="entry name" value="Ketoacyl_synth_N"/>
</dbReference>
<proteinExistence type="inferred from homology"/>
<name>A0ABS2VMP2_STRAS</name>
<evidence type="ECO:0000256" key="4">
    <source>
        <dbReference type="RuleBase" id="RU003694"/>
    </source>
</evidence>
<dbReference type="InterPro" id="IPR020841">
    <property type="entry name" value="PKS_Beta-ketoAc_synthase_dom"/>
</dbReference>